<gene>
    <name evidence="1" type="ordered locus">zobellia_377</name>
</gene>
<sequence>MKNNALLVWFFTSSDFKKEQCSYFILSLPLLNIKTLTYCDFFSSLHSSINKIYLENKIIPISNIAWPAKLSPKTKLADHCNHKLSFS</sequence>
<dbReference type="KEGG" id="zga:ZOBELLIA_377"/>
<evidence type="ECO:0000313" key="2">
    <source>
        <dbReference type="Proteomes" id="UP000008898"/>
    </source>
</evidence>
<accession>G0L9A1</accession>
<reference evidence="2" key="1">
    <citation type="submission" date="2009-07" db="EMBL/GenBank/DDBJ databases">
        <title>Complete genome sequence of Zobellia galactanivorans Dsij.</title>
        <authorList>
            <consortium name="Genoscope - CEA"/>
        </authorList>
    </citation>
    <scope>NUCLEOTIDE SEQUENCE [LARGE SCALE GENOMIC DNA]</scope>
    <source>
        <strain evidence="2">DSM 12802 / CCUG 47099 / CIP 106680 / NCIMB 13871 / Dsij</strain>
    </source>
</reference>
<dbReference type="Proteomes" id="UP000008898">
    <property type="component" value="Chromosome"/>
</dbReference>
<dbReference type="EMBL" id="FP476056">
    <property type="protein sequence ID" value="CAZ94450.1"/>
    <property type="molecule type" value="Genomic_DNA"/>
</dbReference>
<proteinExistence type="predicted"/>
<dbReference type="AlphaFoldDB" id="G0L9A1"/>
<dbReference type="HOGENOM" id="CLU_2482639_0_0_10"/>
<organism evidence="1 2">
    <name type="scientific">Zobellia galactanivorans (strain DSM 12802 / CCUG 47099 / CIP 106680 / NCIMB 13871 / Dsij)</name>
    <dbReference type="NCBI Taxonomy" id="63186"/>
    <lineage>
        <taxon>Bacteria</taxon>
        <taxon>Pseudomonadati</taxon>
        <taxon>Bacteroidota</taxon>
        <taxon>Flavobacteriia</taxon>
        <taxon>Flavobacteriales</taxon>
        <taxon>Flavobacteriaceae</taxon>
        <taxon>Zobellia</taxon>
    </lineage>
</organism>
<protein>
    <submittedName>
        <fullName evidence="1">Uncharacterized protein</fullName>
    </submittedName>
</protein>
<evidence type="ECO:0000313" key="1">
    <source>
        <dbReference type="EMBL" id="CAZ94450.1"/>
    </source>
</evidence>
<reference evidence="1 2" key="2">
    <citation type="journal article" date="2012" name="Environ. Microbiol.">
        <title>Characterization of the first alginolytic operons in a marine bacterium: from their emergence in marine Flavobacteriia to their independent transfers to marine Proteobacteria and human gut Bacteroides.</title>
        <authorList>
            <person name="Thomas F."/>
            <person name="Barbeyron T."/>
            <person name="Tonon T."/>
            <person name="Genicot S."/>
            <person name="Czjzek M."/>
            <person name="Michel G."/>
        </authorList>
    </citation>
    <scope>NUCLEOTIDE SEQUENCE [LARGE SCALE GENOMIC DNA]</scope>
    <source>
        <strain evidence="2">DSM 12802 / CCUG 47099 / CIP 106680 / NCIMB 13871 / Dsij</strain>
    </source>
</reference>
<name>G0L9A1_ZOBGA</name>
<keyword evidence="2" id="KW-1185">Reference proteome</keyword>